<keyword evidence="5 9" id="KW-0808">Transferase</keyword>
<feature type="compositionally biased region" description="Low complexity" evidence="11">
    <location>
        <begin position="31"/>
        <end position="40"/>
    </location>
</feature>
<dbReference type="CDD" id="cd02440">
    <property type="entry name" value="AdoMet_MTases"/>
    <property type="match status" value="1"/>
</dbReference>
<feature type="compositionally biased region" description="Basic and acidic residues" evidence="11">
    <location>
        <begin position="61"/>
        <end position="71"/>
    </location>
</feature>
<keyword evidence="13" id="KW-1185">Reference proteome</keyword>
<comment type="function">
    <text evidence="9">S-adenosyl-L-methionine-dependent methyltransferase that specifically methylates the N(1) position of adenine in helix 25.1 in 25S rRNA. Required both for ribosomal 40S and 60S subunits biogenesis. Required for efficient pre-rRNA cleavage at site A2.</text>
</comment>
<feature type="compositionally biased region" description="Basic and acidic residues" evidence="11">
    <location>
        <begin position="95"/>
        <end position="113"/>
    </location>
</feature>
<dbReference type="Pfam" id="PF05148">
    <property type="entry name" value="Methyltransf_8"/>
    <property type="match status" value="1"/>
</dbReference>
<keyword evidence="4 9" id="KW-0489">Methyltransferase</keyword>
<evidence type="ECO:0000256" key="2">
    <source>
        <dbReference type="ARBA" id="ARBA00006301"/>
    </source>
</evidence>
<evidence type="ECO:0000256" key="8">
    <source>
        <dbReference type="ARBA" id="ARBA00076672"/>
    </source>
</evidence>
<feature type="coiled-coil region" evidence="10">
    <location>
        <begin position="397"/>
        <end position="427"/>
    </location>
</feature>
<reference evidence="12" key="1">
    <citation type="journal article" date="2023" name="Mol. Phylogenet. Evol.">
        <title>Genome-scale phylogeny and comparative genomics of the fungal order Sordariales.</title>
        <authorList>
            <person name="Hensen N."/>
            <person name="Bonometti L."/>
            <person name="Westerberg I."/>
            <person name="Brannstrom I.O."/>
            <person name="Guillou S."/>
            <person name="Cros-Aarteil S."/>
            <person name="Calhoun S."/>
            <person name="Haridas S."/>
            <person name="Kuo A."/>
            <person name="Mondo S."/>
            <person name="Pangilinan J."/>
            <person name="Riley R."/>
            <person name="LaButti K."/>
            <person name="Andreopoulos B."/>
            <person name="Lipzen A."/>
            <person name="Chen C."/>
            <person name="Yan M."/>
            <person name="Daum C."/>
            <person name="Ng V."/>
            <person name="Clum A."/>
            <person name="Steindorff A."/>
            <person name="Ohm R.A."/>
            <person name="Martin F."/>
            <person name="Silar P."/>
            <person name="Natvig D.O."/>
            <person name="Lalanne C."/>
            <person name="Gautier V."/>
            <person name="Ament-Velasquez S.L."/>
            <person name="Kruys A."/>
            <person name="Hutchinson M.I."/>
            <person name="Powell A.J."/>
            <person name="Barry K."/>
            <person name="Miller A.N."/>
            <person name="Grigoriev I.V."/>
            <person name="Debuchy R."/>
            <person name="Gladieux P."/>
            <person name="Hiltunen Thoren M."/>
            <person name="Johannesson H."/>
        </authorList>
    </citation>
    <scope>NUCLEOTIDE SEQUENCE</scope>
    <source>
        <strain evidence="12">PSN309</strain>
    </source>
</reference>
<evidence type="ECO:0000256" key="4">
    <source>
        <dbReference type="ARBA" id="ARBA00022603"/>
    </source>
</evidence>
<dbReference type="Proteomes" id="UP001302126">
    <property type="component" value="Unassembled WGS sequence"/>
</dbReference>
<evidence type="ECO:0000256" key="1">
    <source>
        <dbReference type="ARBA" id="ARBA00004604"/>
    </source>
</evidence>
<dbReference type="Gene3D" id="3.40.50.150">
    <property type="entry name" value="Vaccinia Virus protein VP39"/>
    <property type="match status" value="1"/>
</dbReference>
<dbReference type="GO" id="GO:0005730">
    <property type="term" value="C:nucleolus"/>
    <property type="evidence" value="ECO:0007669"/>
    <property type="project" value="UniProtKB-SubCell"/>
</dbReference>
<feature type="region of interest" description="Disordered" evidence="11">
    <location>
        <begin position="31"/>
        <end position="173"/>
    </location>
</feature>
<evidence type="ECO:0000256" key="6">
    <source>
        <dbReference type="ARBA" id="ARBA00022691"/>
    </source>
</evidence>
<dbReference type="PANTHER" id="PTHR12787:SF0">
    <property type="entry name" value="RIBOSOMAL RNA-PROCESSING PROTEIN 8"/>
    <property type="match status" value="1"/>
</dbReference>
<evidence type="ECO:0000256" key="11">
    <source>
        <dbReference type="SAM" id="MobiDB-lite"/>
    </source>
</evidence>
<sequence length="523" mass="57569">MFPVKGLKVSAEKLKIETEHGAPILAANATNAAAAAPASKPSKKRKRPGQTPVTTENLSDMWDKVIEHKEQPGQQPKKPKPDASGANKTKVTPKAAEKKQKVAKQQNKEKPESKDEDADSFNGFDDEEEAPKPVSKKQKKSKDTTTAKPEQPPKPTPKESKPAAPVPSGPTLTPLQAAMREKLVSARFRHLNETLYTRPSAEAFSLFSESPEMFTEYHEGFRRQVDVWPENPVDTYIADIKARAKLRIPPRARDEPRPAQQIMLPRDWDTKICTIADLGCGDAKLATTLTPLSKKLKLEIHSYDLQTGGNPLVVKSDIANLPAPNDSVDVVIFCLALMGTNWTDFIEEAYRILRWKGELWVAEIKSRFAGAAAANQKVVMHSVGNLQKNNTAGTAGKKNAKKAEQAQEEKAEELAELAVQVDGVEQKKQETDISAFVEALKARGFLLNRDMGEYAVDMSNKMFVRMNFIKGAPATKGKCAPKEARDADRKEAGRDRKKFLGGGGDDKGKGEAAILKPCVYKLR</sequence>
<dbReference type="InterPro" id="IPR007823">
    <property type="entry name" value="RRP8"/>
</dbReference>
<comment type="similarity">
    <text evidence="2 9">Belongs to the methyltransferase superfamily. RRP8 family.</text>
</comment>
<dbReference type="EC" id="2.1.1.-" evidence="9"/>
<dbReference type="InterPro" id="IPR029063">
    <property type="entry name" value="SAM-dependent_MTases_sf"/>
</dbReference>
<organism evidence="12 13">
    <name type="scientific">Podospora australis</name>
    <dbReference type="NCBI Taxonomy" id="1536484"/>
    <lineage>
        <taxon>Eukaryota</taxon>
        <taxon>Fungi</taxon>
        <taxon>Dikarya</taxon>
        <taxon>Ascomycota</taxon>
        <taxon>Pezizomycotina</taxon>
        <taxon>Sordariomycetes</taxon>
        <taxon>Sordariomycetidae</taxon>
        <taxon>Sordariales</taxon>
        <taxon>Podosporaceae</taxon>
        <taxon>Podospora</taxon>
    </lineage>
</organism>
<feature type="compositionally biased region" description="Acidic residues" evidence="11">
    <location>
        <begin position="114"/>
        <end position="129"/>
    </location>
</feature>
<dbReference type="PANTHER" id="PTHR12787">
    <property type="entry name" value="RIBOSOMAL RNA-PROCESSING PROTEIN 8"/>
    <property type="match status" value="1"/>
</dbReference>
<dbReference type="AlphaFoldDB" id="A0AAN6X4L6"/>
<dbReference type="SUPFAM" id="SSF53335">
    <property type="entry name" value="S-adenosyl-L-methionine-dependent methyltransferases"/>
    <property type="match status" value="1"/>
</dbReference>
<dbReference type="GO" id="GO:0042273">
    <property type="term" value="P:ribosomal large subunit biogenesis"/>
    <property type="evidence" value="ECO:0007669"/>
    <property type="project" value="TreeGrafter"/>
</dbReference>
<keyword evidence="7 9" id="KW-0539">Nucleus</keyword>
<keyword evidence="10" id="KW-0175">Coiled coil</keyword>
<proteinExistence type="inferred from homology"/>
<evidence type="ECO:0000256" key="10">
    <source>
        <dbReference type="SAM" id="Coils"/>
    </source>
</evidence>
<accession>A0AAN6X4L6</accession>
<comment type="caution">
    <text evidence="12">The sequence shown here is derived from an EMBL/GenBank/DDBJ whole genome shotgun (WGS) entry which is preliminary data.</text>
</comment>
<protein>
    <recommendedName>
        <fullName evidence="8 9">Ribosomal RNA-processing protein 8</fullName>
        <ecNumber evidence="9">2.1.1.-</ecNumber>
    </recommendedName>
</protein>
<evidence type="ECO:0000256" key="3">
    <source>
        <dbReference type="ARBA" id="ARBA00022552"/>
    </source>
</evidence>
<evidence type="ECO:0000256" key="7">
    <source>
        <dbReference type="ARBA" id="ARBA00023242"/>
    </source>
</evidence>
<dbReference type="InterPro" id="IPR042036">
    <property type="entry name" value="RRP8_N"/>
</dbReference>
<dbReference type="EMBL" id="MU864350">
    <property type="protein sequence ID" value="KAK4193939.1"/>
    <property type="molecule type" value="Genomic_DNA"/>
</dbReference>
<evidence type="ECO:0000256" key="9">
    <source>
        <dbReference type="RuleBase" id="RU365074"/>
    </source>
</evidence>
<evidence type="ECO:0000313" key="12">
    <source>
        <dbReference type="EMBL" id="KAK4193939.1"/>
    </source>
</evidence>
<feature type="compositionally biased region" description="Basic and acidic residues" evidence="11">
    <location>
        <begin position="480"/>
        <end position="494"/>
    </location>
</feature>
<name>A0AAN6X4L6_9PEZI</name>
<comment type="subcellular location">
    <subcellularLocation>
        <location evidence="1 9">Nucleus</location>
        <location evidence="1 9">Nucleolus</location>
    </subcellularLocation>
</comment>
<feature type="region of interest" description="Disordered" evidence="11">
    <location>
        <begin position="475"/>
        <end position="510"/>
    </location>
</feature>
<evidence type="ECO:0000256" key="5">
    <source>
        <dbReference type="ARBA" id="ARBA00022679"/>
    </source>
</evidence>
<reference evidence="12" key="2">
    <citation type="submission" date="2023-05" db="EMBL/GenBank/DDBJ databases">
        <authorList>
            <consortium name="Lawrence Berkeley National Laboratory"/>
            <person name="Steindorff A."/>
            <person name="Hensen N."/>
            <person name="Bonometti L."/>
            <person name="Westerberg I."/>
            <person name="Brannstrom I.O."/>
            <person name="Guillou S."/>
            <person name="Cros-Aarteil S."/>
            <person name="Calhoun S."/>
            <person name="Haridas S."/>
            <person name="Kuo A."/>
            <person name="Mondo S."/>
            <person name="Pangilinan J."/>
            <person name="Riley R."/>
            <person name="Labutti K."/>
            <person name="Andreopoulos B."/>
            <person name="Lipzen A."/>
            <person name="Chen C."/>
            <person name="Yanf M."/>
            <person name="Daum C."/>
            <person name="Ng V."/>
            <person name="Clum A."/>
            <person name="Ohm R."/>
            <person name="Martin F."/>
            <person name="Silar P."/>
            <person name="Natvig D."/>
            <person name="Lalanne C."/>
            <person name="Gautier V."/>
            <person name="Ament-Velasquez S.L."/>
            <person name="Kruys A."/>
            <person name="Hutchinson M.I."/>
            <person name="Powell A.J."/>
            <person name="Barry K."/>
            <person name="Miller A.N."/>
            <person name="Grigoriev I.V."/>
            <person name="Debuchy R."/>
            <person name="Gladieux P."/>
            <person name="Thoren M.H."/>
            <person name="Johannesson H."/>
        </authorList>
    </citation>
    <scope>NUCLEOTIDE SEQUENCE</scope>
    <source>
        <strain evidence="12">PSN309</strain>
    </source>
</reference>
<gene>
    <name evidence="12" type="ORF">QBC35DRAFT_370968</name>
</gene>
<keyword evidence="6 9" id="KW-0949">S-adenosyl-L-methionine</keyword>
<dbReference type="FunFam" id="1.10.10.2150:FF:000001">
    <property type="entry name" value="Ribosomal RNA-processing protein 8"/>
    <property type="match status" value="1"/>
</dbReference>
<dbReference type="Gene3D" id="1.10.10.2150">
    <property type="entry name" value="Ribosomal RNA-processing protein 8, N-terminal domain"/>
    <property type="match status" value="1"/>
</dbReference>
<keyword evidence="3 9" id="KW-0698">rRNA processing</keyword>
<dbReference type="GO" id="GO:0016433">
    <property type="term" value="F:rRNA (adenine) methyltransferase activity"/>
    <property type="evidence" value="ECO:0007669"/>
    <property type="project" value="UniProtKB-ARBA"/>
</dbReference>
<evidence type="ECO:0000313" key="13">
    <source>
        <dbReference type="Proteomes" id="UP001302126"/>
    </source>
</evidence>